<evidence type="ECO:0000313" key="1">
    <source>
        <dbReference type="EMBL" id="TFE01766.1"/>
    </source>
</evidence>
<evidence type="ECO:0000313" key="2">
    <source>
        <dbReference type="Proteomes" id="UP000297776"/>
    </source>
</evidence>
<dbReference type="RefSeq" id="WP_166786784.1">
    <property type="nucleotide sequence ID" value="NZ_SORX01000004.1"/>
</dbReference>
<name>A0A4Y8LGI3_9BACL</name>
<comment type="caution">
    <text evidence="1">The sequence shown here is derived from an EMBL/GenBank/DDBJ whole genome shotgun (WGS) entry which is preliminary data.</text>
</comment>
<dbReference type="Proteomes" id="UP000297776">
    <property type="component" value="Unassembled WGS sequence"/>
</dbReference>
<keyword evidence="2" id="KW-1185">Reference proteome</keyword>
<gene>
    <name evidence="1" type="ORF">E2626_09375</name>
</gene>
<organism evidence="1 2">
    <name type="scientific">Jeotgalibacillus salarius</name>
    <dbReference type="NCBI Taxonomy" id="546023"/>
    <lineage>
        <taxon>Bacteria</taxon>
        <taxon>Bacillati</taxon>
        <taxon>Bacillota</taxon>
        <taxon>Bacilli</taxon>
        <taxon>Bacillales</taxon>
        <taxon>Caryophanaceae</taxon>
        <taxon>Jeotgalibacillus</taxon>
    </lineage>
</organism>
<dbReference type="EMBL" id="SORX01000004">
    <property type="protein sequence ID" value="TFE01766.1"/>
    <property type="molecule type" value="Genomic_DNA"/>
</dbReference>
<sequence length="85" mass="9715">MYRIMADNLKSVKQFFQKIILLIFEFVIIEYDVFDSLAGDLRFRGTLSARPAMSLLVAARLRGLSCPASRAGVAPFRFNHPLCRY</sequence>
<dbReference type="AlphaFoldDB" id="A0A4Y8LGI3"/>
<proteinExistence type="predicted"/>
<accession>A0A4Y8LGI3</accession>
<protein>
    <submittedName>
        <fullName evidence="1">Uncharacterized protein</fullName>
    </submittedName>
</protein>
<reference evidence="1 2" key="1">
    <citation type="submission" date="2019-03" db="EMBL/GenBank/DDBJ databases">
        <authorList>
            <person name="Yang Y."/>
        </authorList>
    </citation>
    <scope>NUCLEOTIDE SEQUENCE [LARGE SCALE GENOMIC DNA]</scope>
    <source>
        <strain evidence="1 2">ASL-1</strain>
    </source>
</reference>